<dbReference type="AlphaFoldDB" id="A0A1H8MIH7"/>
<gene>
    <name evidence="2" type="ORF">SAMN05216227_10566</name>
</gene>
<dbReference type="GO" id="GO:0004150">
    <property type="term" value="F:dihydroneopterin aldolase activity"/>
    <property type="evidence" value="ECO:0007669"/>
    <property type="project" value="InterPro"/>
</dbReference>
<dbReference type="OrthoDB" id="7594733at2"/>
<organism evidence="2 3">
    <name type="scientific">Pseudorhodobacter antarcticus</name>
    <dbReference type="NCBI Taxonomy" id="1077947"/>
    <lineage>
        <taxon>Bacteria</taxon>
        <taxon>Pseudomonadati</taxon>
        <taxon>Pseudomonadota</taxon>
        <taxon>Alphaproteobacteria</taxon>
        <taxon>Rhodobacterales</taxon>
        <taxon>Paracoccaceae</taxon>
        <taxon>Pseudorhodobacter</taxon>
    </lineage>
</organism>
<evidence type="ECO:0000313" key="3">
    <source>
        <dbReference type="Proteomes" id="UP000183002"/>
    </source>
</evidence>
<dbReference type="EMBL" id="FOCO01000056">
    <property type="protein sequence ID" value="SEO17211.1"/>
    <property type="molecule type" value="Genomic_DNA"/>
</dbReference>
<dbReference type="Gene3D" id="3.30.1130.10">
    <property type="match status" value="1"/>
</dbReference>
<dbReference type="InterPro" id="IPR006157">
    <property type="entry name" value="FolB_dom"/>
</dbReference>
<evidence type="ECO:0000313" key="2">
    <source>
        <dbReference type="EMBL" id="SEO17211.1"/>
    </source>
</evidence>
<dbReference type="Proteomes" id="UP000183002">
    <property type="component" value="Unassembled WGS sequence"/>
</dbReference>
<sequence length="131" mass="14321">MPAYSQIELKDLKIAVRIGTYGPHDVVPEAHLLDLTLTIAADLVLIAQDGMAHVFDYDPLIRQIDALASERHYETQERLMTRIAYACAAYPAIKALDICLRKRPVLAGSGSLGVRLILDAEALSALRPVAV</sequence>
<dbReference type="GO" id="GO:0006760">
    <property type="term" value="P:folic acid-containing compound metabolic process"/>
    <property type="evidence" value="ECO:0007669"/>
    <property type="project" value="InterPro"/>
</dbReference>
<dbReference type="STRING" id="1077947.SAMN05216227_10566"/>
<dbReference type="SUPFAM" id="SSF55620">
    <property type="entry name" value="Tetrahydrobiopterin biosynthesis enzymes-like"/>
    <property type="match status" value="1"/>
</dbReference>
<evidence type="ECO:0000259" key="1">
    <source>
        <dbReference type="SMART" id="SM00905"/>
    </source>
</evidence>
<keyword evidence="3" id="KW-1185">Reference proteome</keyword>
<name>A0A1H8MIH7_9RHOB</name>
<dbReference type="RefSeq" id="WP_050521089.1">
    <property type="nucleotide sequence ID" value="NZ_FOCO01000056.1"/>
</dbReference>
<proteinExistence type="predicted"/>
<dbReference type="SMART" id="SM00905">
    <property type="entry name" value="FolB"/>
    <property type="match status" value="1"/>
</dbReference>
<protein>
    <submittedName>
        <fullName evidence="2">Dihydroneopterin aldolase</fullName>
    </submittedName>
</protein>
<dbReference type="Pfam" id="PF02152">
    <property type="entry name" value="FolB"/>
    <property type="match status" value="1"/>
</dbReference>
<reference evidence="2 3" key="1">
    <citation type="submission" date="2016-10" db="EMBL/GenBank/DDBJ databases">
        <authorList>
            <person name="de Groot N.N."/>
        </authorList>
    </citation>
    <scope>NUCLEOTIDE SEQUENCE [LARGE SCALE GENOMIC DNA]</scope>
    <source>
        <strain evidence="2 3">CGMCC 1.10836</strain>
    </source>
</reference>
<dbReference type="InterPro" id="IPR043133">
    <property type="entry name" value="GTP-CH-I_C/QueF"/>
</dbReference>
<accession>A0A1H8MIH7</accession>
<feature type="domain" description="Dihydroneopterin aldolase/epimerase" evidence="1">
    <location>
        <begin position="7"/>
        <end position="118"/>
    </location>
</feature>